<dbReference type="SUPFAM" id="SSF46894">
    <property type="entry name" value="C-terminal effector domain of the bipartite response regulators"/>
    <property type="match status" value="1"/>
</dbReference>
<dbReference type="Pfam" id="PF00196">
    <property type="entry name" value="GerE"/>
    <property type="match status" value="1"/>
</dbReference>
<dbReference type="Proteomes" id="UP000067111">
    <property type="component" value="Unassembled WGS sequence"/>
</dbReference>
<dbReference type="PANTHER" id="PTHR44688:SF16">
    <property type="entry name" value="DNA-BINDING TRANSCRIPTIONAL ACTIVATOR DEVR_DOSR"/>
    <property type="match status" value="1"/>
</dbReference>
<dbReference type="GO" id="GO:0006355">
    <property type="term" value="P:regulation of DNA-templated transcription"/>
    <property type="evidence" value="ECO:0007669"/>
    <property type="project" value="InterPro"/>
</dbReference>
<evidence type="ECO:0000256" key="2">
    <source>
        <dbReference type="ARBA" id="ARBA00023125"/>
    </source>
</evidence>
<comment type="caution">
    <text evidence="5">The sequence shown here is derived from an EMBL/GenBank/DDBJ whole genome shotgun (WGS) entry which is preliminary data.</text>
</comment>
<dbReference type="CDD" id="cd06170">
    <property type="entry name" value="LuxR_C_like"/>
    <property type="match status" value="1"/>
</dbReference>
<dbReference type="NCBIfam" id="TIGR00229">
    <property type="entry name" value="sensory_box"/>
    <property type="match status" value="1"/>
</dbReference>
<evidence type="ECO:0000313" key="6">
    <source>
        <dbReference type="Proteomes" id="UP000067111"/>
    </source>
</evidence>
<evidence type="ECO:0000256" key="3">
    <source>
        <dbReference type="ARBA" id="ARBA00023163"/>
    </source>
</evidence>
<evidence type="ECO:0000313" key="5">
    <source>
        <dbReference type="EMBL" id="KWU49671.1"/>
    </source>
</evidence>
<protein>
    <submittedName>
        <fullName evidence="5">LuxR family transcriptional regulator</fullName>
    </submittedName>
</protein>
<dbReference type="Gene3D" id="3.30.450.20">
    <property type="entry name" value="PAS domain"/>
    <property type="match status" value="1"/>
</dbReference>
<dbReference type="SMART" id="SM00421">
    <property type="entry name" value="HTH_LUXR"/>
    <property type="match status" value="1"/>
</dbReference>
<dbReference type="Gene3D" id="1.10.10.10">
    <property type="entry name" value="Winged helix-like DNA-binding domain superfamily/Winged helix DNA-binding domain"/>
    <property type="match status" value="1"/>
</dbReference>
<proteinExistence type="predicted"/>
<dbReference type="PANTHER" id="PTHR44688">
    <property type="entry name" value="DNA-BINDING TRANSCRIPTIONAL ACTIVATOR DEVR_DOSR"/>
    <property type="match status" value="1"/>
</dbReference>
<keyword evidence="1" id="KW-0805">Transcription regulation</keyword>
<accession>A0A0X7K1V2</accession>
<dbReference type="InterPro" id="IPR000014">
    <property type="entry name" value="PAS"/>
</dbReference>
<dbReference type="OrthoDB" id="9802186at2"/>
<evidence type="ECO:0000256" key="1">
    <source>
        <dbReference type="ARBA" id="ARBA00023015"/>
    </source>
</evidence>
<dbReference type="SUPFAM" id="SSF55785">
    <property type="entry name" value="PYP-like sensor domain (PAS domain)"/>
    <property type="match status" value="1"/>
</dbReference>
<reference evidence="6" key="1">
    <citation type="submission" date="2016-01" db="EMBL/GenBank/DDBJ databases">
        <authorList>
            <person name="Gamez R.M."/>
            <person name="Rodriguez F."/>
            <person name="Bernal J.F."/>
            <person name="Agarwala R."/>
            <person name="Landsman D."/>
            <person name="Marino-Ramirez L."/>
        </authorList>
    </citation>
    <scope>NUCLEOTIDE SEQUENCE [LARGE SCALE GENOMIC DNA]</scope>
    <source>
        <strain evidence="6">Ps006</strain>
    </source>
</reference>
<keyword evidence="2" id="KW-0238">DNA-binding</keyword>
<dbReference type="CDD" id="cd00130">
    <property type="entry name" value="PAS"/>
    <property type="match status" value="1"/>
</dbReference>
<dbReference type="GO" id="GO:0003677">
    <property type="term" value="F:DNA binding"/>
    <property type="evidence" value="ECO:0007669"/>
    <property type="project" value="UniProtKB-KW"/>
</dbReference>
<dbReference type="Pfam" id="PF13426">
    <property type="entry name" value="PAS_9"/>
    <property type="match status" value="1"/>
</dbReference>
<dbReference type="InterPro" id="IPR016032">
    <property type="entry name" value="Sig_transdc_resp-reg_C-effctor"/>
</dbReference>
<dbReference type="InterPro" id="IPR035965">
    <property type="entry name" value="PAS-like_dom_sf"/>
</dbReference>
<evidence type="ECO:0000259" key="4">
    <source>
        <dbReference type="PROSITE" id="PS50043"/>
    </source>
</evidence>
<dbReference type="InterPro" id="IPR000792">
    <property type="entry name" value="Tscrpt_reg_LuxR_C"/>
</dbReference>
<dbReference type="InterPro" id="IPR036388">
    <property type="entry name" value="WH-like_DNA-bd_sf"/>
</dbReference>
<organism evidence="5 6">
    <name type="scientific">Pseudomonas palleroniana</name>
    <dbReference type="NCBI Taxonomy" id="191390"/>
    <lineage>
        <taxon>Bacteria</taxon>
        <taxon>Pseudomonadati</taxon>
        <taxon>Pseudomonadota</taxon>
        <taxon>Gammaproteobacteria</taxon>
        <taxon>Pseudomonadales</taxon>
        <taxon>Pseudomonadaceae</taxon>
        <taxon>Pseudomonas</taxon>
    </lineage>
</organism>
<sequence length="195" mass="22770">MTVFEPLFEDIERLAFQLSPAPQIVTRHRVMVDCNEAFLKLFGYTRDALVNQLTLLIYPSQADYHAIGKRSHDWLLDSENGFYSDERFMQHKSGEVFWARSHGYTLTPKDPFKLMIWHFERLDRPHTGTGDLTPREREIAMLIVNGLKSKEIAMRLGISHRTVEVHRARLMKKLEVKNIVELVSKMIFVGGRSWL</sequence>
<dbReference type="PROSITE" id="PS00622">
    <property type="entry name" value="HTH_LUXR_1"/>
    <property type="match status" value="1"/>
</dbReference>
<name>A0A0X7K1V2_9PSED</name>
<dbReference type="PRINTS" id="PR00038">
    <property type="entry name" value="HTHLUXR"/>
</dbReference>
<dbReference type="EMBL" id="LRMR01000023">
    <property type="protein sequence ID" value="KWU49671.1"/>
    <property type="molecule type" value="Genomic_DNA"/>
</dbReference>
<dbReference type="AlphaFoldDB" id="A0A0X7K1V2"/>
<feature type="domain" description="HTH luxR-type" evidence="4">
    <location>
        <begin position="125"/>
        <end position="190"/>
    </location>
</feature>
<dbReference type="RefSeq" id="WP_060755376.1">
    <property type="nucleotide sequence ID" value="NZ_LRMR01000023.1"/>
</dbReference>
<keyword evidence="3" id="KW-0804">Transcription</keyword>
<gene>
    <name evidence="5" type="ORF">AWV77_17150</name>
</gene>
<dbReference type="PROSITE" id="PS50043">
    <property type="entry name" value="HTH_LUXR_2"/>
    <property type="match status" value="1"/>
</dbReference>